<organism evidence="1 2">
    <name type="scientific">Cohnella phaseoli</name>
    <dbReference type="NCBI Taxonomy" id="456490"/>
    <lineage>
        <taxon>Bacteria</taxon>
        <taxon>Bacillati</taxon>
        <taxon>Bacillota</taxon>
        <taxon>Bacilli</taxon>
        <taxon>Bacillales</taxon>
        <taxon>Paenibacillaceae</taxon>
        <taxon>Cohnella</taxon>
    </lineage>
</organism>
<reference evidence="1 2" key="1">
    <citation type="submission" date="2018-07" db="EMBL/GenBank/DDBJ databases">
        <title>Genomic Encyclopedia of Type Strains, Phase III (KMG-III): the genomes of soil and plant-associated and newly described type strains.</title>
        <authorList>
            <person name="Whitman W."/>
        </authorList>
    </citation>
    <scope>NUCLEOTIDE SEQUENCE [LARGE SCALE GENOMIC DNA]</scope>
    <source>
        <strain evidence="1 2">CECT 7287</strain>
    </source>
</reference>
<name>A0A3D9HQT1_9BACL</name>
<comment type="caution">
    <text evidence="1">The sequence shown here is derived from an EMBL/GenBank/DDBJ whole genome shotgun (WGS) entry which is preliminary data.</text>
</comment>
<evidence type="ECO:0000313" key="1">
    <source>
        <dbReference type="EMBL" id="RED51863.1"/>
    </source>
</evidence>
<dbReference type="EMBL" id="QRDZ01000061">
    <property type="protein sequence ID" value="RED51863.1"/>
    <property type="molecule type" value="Genomic_DNA"/>
</dbReference>
<keyword evidence="2" id="KW-1185">Reference proteome</keyword>
<protein>
    <recommendedName>
        <fullName evidence="3">Type I restriction modification DNA specificity protein</fullName>
    </recommendedName>
</protein>
<dbReference type="Proteomes" id="UP000256977">
    <property type="component" value="Unassembled WGS sequence"/>
</dbReference>
<evidence type="ECO:0000313" key="2">
    <source>
        <dbReference type="Proteomes" id="UP000256977"/>
    </source>
</evidence>
<sequence>MSENKENVPKVRFPGFYGAWEARRLGELYTERNKRGNDSLQILSVSIHHGT</sequence>
<proteinExistence type="predicted"/>
<accession>A0A3D9HQT1</accession>
<gene>
    <name evidence="1" type="ORF">DFP98_16114</name>
</gene>
<evidence type="ECO:0008006" key="3">
    <source>
        <dbReference type="Google" id="ProtNLM"/>
    </source>
</evidence>
<dbReference type="AlphaFoldDB" id="A0A3D9HQT1"/>